<gene>
    <name evidence="2" type="ORF">GCM10023331_11400</name>
</gene>
<dbReference type="InterPro" id="IPR016187">
    <property type="entry name" value="CTDL_fold"/>
</dbReference>
<proteinExistence type="predicted"/>
<evidence type="ECO:0000313" key="3">
    <source>
        <dbReference type="Proteomes" id="UP001500298"/>
    </source>
</evidence>
<accession>A0ABP9D7G5</accession>
<dbReference type="SUPFAM" id="SSF56436">
    <property type="entry name" value="C-type lectin-like"/>
    <property type="match status" value="1"/>
</dbReference>
<dbReference type="EMBL" id="BAABJX010000020">
    <property type="protein sequence ID" value="GAA4828144.1"/>
    <property type="molecule type" value="Genomic_DNA"/>
</dbReference>
<evidence type="ECO:0000313" key="2">
    <source>
        <dbReference type="EMBL" id="GAA4828144.1"/>
    </source>
</evidence>
<evidence type="ECO:0000259" key="1">
    <source>
        <dbReference type="Pfam" id="PF03781"/>
    </source>
</evidence>
<reference evidence="3" key="1">
    <citation type="journal article" date="2019" name="Int. J. Syst. Evol. Microbiol.">
        <title>The Global Catalogue of Microorganisms (GCM) 10K type strain sequencing project: providing services to taxonomists for standard genome sequencing and annotation.</title>
        <authorList>
            <consortium name="The Broad Institute Genomics Platform"/>
            <consortium name="The Broad Institute Genome Sequencing Center for Infectious Disease"/>
            <person name="Wu L."/>
            <person name="Ma J."/>
        </authorList>
    </citation>
    <scope>NUCLEOTIDE SEQUENCE [LARGE SCALE GENOMIC DNA]</scope>
    <source>
        <strain evidence="3">JCM 18326</strain>
    </source>
</reference>
<organism evidence="2 3">
    <name type="scientific">Algivirga pacifica</name>
    <dbReference type="NCBI Taxonomy" id="1162670"/>
    <lineage>
        <taxon>Bacteria</taxon>
        <taxon>Pseudomonadati</taxon>
        <taxon>Bacteroidota</taxon>
        <taxon>Cytophagia</taxon>
        <taxon>Cytophagales</taxon>
        <taxon>Flammeovirgaceae</taxon>
        <taxon>Algivirga</taxon>
    </lineage>
</organism>
<keyword evidence="3" id="KW-1185">Reference proteome</keyword>
<dbReference type="RefSeq" id="WP_345369961.1">
    <property type="nucleotide sequence ID" value="NZ_BAABJX010000020.1"/>
</dbReference>
<dbReference type="PANTHER" id="PTHR23150:SF19">
    <property type="entry name" value="FORMYLGLYCINE-GENERATING ENZYME"/>
    <property type="match status" value="1"/>
</dbReference>
<dbReference type="InterPro" id="IPR051043">
    <property type="entry name" value="Sulfatase_Mod_Factor_Kinase"/>
</dbReference>
<sequence length="256" mass="29823">MKNFRLYTLLFPLCLLLSTTTVPDKKEKKLRKALAQIDQDMVLIQGGRFVMGGDIKKAKRHKVKLKDYYLSKYEVTQTLWETIMEYNPSSFNGCADCPVENISWEEVLLFIEKLNALTGMDYRLPTEAEWEYAAIGAKKERGYTYAGSDQLVNVAWYTQNSFGRTHPVGMKMSNSLGLHDMSGNVYEWCNDWYKKGYYKRWSARKNPQGPRKGKYKVCRGGSWYSGDEYEHVQARNYLRTDIKYKNVGFRLARSVK</sequence>
<dbReference type="InterPro" id="IPR005532">
    <property type="entry name" value="SUMF_dom"/>
</dbReference>
<dbReference type="Proteomes" id="UP001500298">
    <property type="component" value="Unassembled WGS sequence"/>
</dbReference>
<dbReference type="Pfam" id="PF03781">
    <property type="entry name" value="FGE-sulfatase"/>
    <property type="match status" value="1"/>
</dbReference>
<feature type="domain" description="Sulfatase-modifying factor enzyme-like" evidence="1">
    <location>
        <begin position="39"/>
        <end position="253"/>
    </location>
</feature>
<dbReference type="PANTHER" id="PTHR23150">
    <property type="entry name" value="SULFATASE MODIFYING FACTOR 1, 2"/>
    <property type="match status" value="1"/>
</dbReference>
<comment type="caution">
    <text evidence="2">The sequence shown here is derived from an EMBL/GenBank/DDBJ whole genome shotgun (WGS) entry which is preliminary data.</text>
</comment>
<protein>
    <submittedName>
        <fullName evidence="2">SUMF1/EgtB/PvdO family nonheme iron enzyme</fullName>
    </submittedName>
</protein>
<dbReference type="Gene3D" id="3.90.1580.10">
    <property type="entry name" value="paralog of FGE (formylglycine-generating enzyme)"/>
    <property type="match status" value="1"/>
</dbReference>
<dbReference type="InterPro" id="IPR042095">
    <property type="entry name" value="SUMF_sf"/>
</dbReference>
<name>A0ABP9D7G5_9BACT</name>